<dbReference type="Proteomes" id="UP000298340">
    <property type="component" value="Unassembled WGS sequence"/>
</dbReference>
<organism evidence="4 6">
    <name type="scientific">Flavobacterium circumlabens</name>
    <dbReference type="NCBI Taxonomy" id="2133765"/>
    <lineage>
        <taxon>Bacteria</taxon>
        <taxon>Pseudomonadati</taxon>
        <taxon>Bacteroidota</taxon>
        <taxon>Flavobacteriia</taxon>
        <taxon>Flavobacteriales</taxon>
        <taxon>Flavobacteriaceae</taxon>
        <taxon>Flavobacterium</taxon>
    </lineage>
</organism>
<feature type="chain" id="PRO_5043204903" evidence="1">
    <location>
        <begin position="20"/>
        <end position="224"/>
    </location>
</feature>
<evidence type="ECO:0000313" key="6">
    <source>
        <dbReference type="Proteomes" id="UP000298340"/>
    </source>
</evidence>
<dbReference type="OrthoDB" id="978055at2"/>
<accession>A0A4Y7UEH2</accession>
<evidence type="ECO:0000313" key="4">
    <source>
        <dbReference type="EMBL" id="TEB44860.1"/>
    </source>
</evidence>
<dbReference type="AlphaFoldDB" id="A0A4Y7UEH2"/>
<reference evidence="3" key="3">
    <citation type="submission" date="2019-03" db="EMBL/GenBank/DDBJ databases">
        <authorList>
            <person name="Whitman W."/>
            <person name="Huntemann M."/>
            <person name="Clum A."/>
            <person name="Pillay M."/>
            <person name="Palaniappan K."/>
            <person name="Varghese N."/>
            <person name="Mikhailova N."/>
            <person name="Stamatis D."/>
            <person name="Reddy T."/>
            <person name="Daum C."/>
            <person name="Shapiro N."/>
            <person name="Ivanova N."/>
            <person name="Kyrpides N."/>
            <person name="Woyke T."/>
        </authorList>
    </citation>
    <scope>NUCLEOTIDE SEQUENCE</scope>
    <source>
        <strain evidence="3">P5626</strain>
    </source>
</reference>
<dbReference type="GO" id="GO:0016788">
    <property type="term" value="F:hydrolase activity, acting on ester bonds"/>
    <property type="evidence" value="ECO:0007669"/>
    <property type="project" value="UniProtKB-ARBA"/>
</dbReference>
<dbReference type="InterPro" id="IPR036514">
    <property type="entry name" value="SGNH_hydro_sf"/>
</dbReference>
<dbReference type="SUPFAM" id="SSF52266">
    <property type="entry name" value="SGNH hydrolase"/>
    <property type="match status" value="1"/>
</dbReference>
<comment type="caution">
    <text evidence="4">The sequence shown here is derived from an EMBL/GenBank/DDBJ whole genome shotgun (WGS) entry which is preliminary data.</text>
</comment>
<evidence type="ECO:0000313" key="5">
    <source>
        <dbReference type="Proteomes" id="UP000295270"/>
    </source>
</evidence>
<gene>
    <name evidence="4" type="ORF">D0809_06630</name>
    <name evidence="3" type="ORF">EV142_102196</name>
</gene>
<name>A0A4Y7UEH2_9FLAO</name>
<keyword evidence="1" id="KW-0732">Signal</keyword>
<dbReference type="CDD" id="cd00229">
    <property type="entry name" value="SGNH_hydrolase"/>
    <property type="match status" value="1"/>
</dbReference>
<dbReference type="Proteomes" id="UP000295270">
    <property type="component" value="Unassembled WGS sequence"/>
</dbReference>
<proteinExistence type="predicted"/>
<keyword evidence="4" id="KW-0378">Hydrolase</keyword>
<dbReference type="RefSeq" id="WP_132033465.1">
    <property type="nucleotide sequence ID" value="NZ_QWDN01000002.1"/>
</dbReference>
<keyword evidence="5" id="KW-1185">Reference proteome</keyword>
<dbReference type="InterPro" id="IPR013830">
    <property type="entry name" value="SGNH_hydro"/>
</dbReference>
<evidence type="ECO:0000259" key="2">
    <source>
        <dbReference type="Pfam" id="PF13472"/>
    </source>
</evidence>
<feature type="signal peptide" evidence="1">
    <location>
        <begin position="1"/>
        <end position="19"/>
    </location>
</feature>
<dbReference type="EMBL" id="SLWA01000002">
    <property type="protein sequence ID" value="TCN59578.1"/>
    <property type="molecule type" value="Genomic_DNA"/>
</dbReference>
<reference evidence="3 5" key="1">
    <citation type="journal article" date="2015" name="Stand. Genomic Sci.">
        <title>Genomic Encyclopedia of Bacterial and Archaeal Type Strains, Phase III: the genomes of soil and plant-associated and newly described type strains.</title>
        <authorList>
            <person name="Whitman W.B."/>
            <person name="Woyke T."/>
            <person name="Klenk H.P."/>
            <person name="Zhou Y."/>
            <person name="Lilburn T.G."/>
            <person name="Beck B.J."/>
            <person name="De Vos P."/>
            <person name="Vandamme P."/>
            <person name="Eisen J.A."/>
            <person name="Garrity G."/>
            <person name="Hugenholtz P."/>
            <person name="Kyrpides N.C."/>
        </authorList>
    </citation>
    <scope>NUCLEOTIDE SEQUENCE [LARGE SCALE GENOMIC DNA]</scope>
    <source>
        <strain evidence="3 5">P5626</strain>
    </source>
</reference>
<reference evidence="4 6" key="2">
    <citation type="journal article" date="2018" name="Syst. Appl. Microbiol.">
        <title>Flavobacterium circumlabens sp. nov. and Flavobacterium cupreum sp. nov., two psychrotrophic species isolated from Antarctic environmental samples.</title>
        <authorList>
            <person name="Kralova S."/>
            <person name="Busse H.J."/>
            <person name="Svec P."/>
            <person name="Maslanova I."/>
            <person name="Stankova E."/>
            <person name="Bartak M."/>
            <person name="Sedlacek I."/>
        </authorList>
    </citation>
    <scope>NUCLEOTIDE SEQUENCE [LARGE SCALE GENOMIC DNA]</scope>
    <source>
        <strain evidence="4 6">CCM 8828</strain>
    </source>
</reference>
<protein>
    <submittedName>
        <fullName evidence="3">GDSL-like lipase/acylhydrolase family protein</fullName>
    </submittedName>
    <submittedName>
        <fullName evidence="4">SGNH/GDSL hydrolase family protein</fullName>
    </submittedName>
</protein>
<dbReference type="Pfam" id="PF13472">
    <property type="entry name" value="Lipase_GDSL_2"/>
    <property type="match status" value="1"/>
</dbReference>
<sequence length="224" mass="25524">MKKTITIIFTCIISVSAIAQNNKEEIKRENIEWTDIWISNGNKNDLPRVLLIGDSQSRGYSKMVENKMNDKFYVARIASSTGIIDPVLFDEIKTYLIHYKFAVIHFNNGLHGIEYSLAQYEAGMNKLIKLLKKYGKGAKLVCATSTPVLPGYSSWKTKDEFNKKLIESRNAIVQKICAKNAIEIDDLYSLVKGHTEWYKDDKIHFTEAGYNALSDKVVESLMKN</sequence>
<evidence type="ECO:0000313" key="3">
    <source>
        <dbReference type="EMBL" id="TCN59578.1"/>
    </source>
</evidence>
<dbReference type="Gene3D" id="3.40.50.1110">
    <property type="entry name" value="SGNH hydrolase"/>
    <property type="match status" value="1"/>
</dbReference>
<feature type="domain" description="SGNH hydrolase-type esterase" evidence="2">
    <location>
        <begin position="116"/>
        <end position="211"/>
    </location>
</feature>
<dbReference type="EMBL" id="QWDN01000002">
    <property type="protein sequence ID" value="TEB44860.1"/>
    <property type="molecule type" value="Genomic_DNA"/>
</dbReference>
<evidence type="ECO:0000256" key="1">
    <source>
        <dbReference type="SAM" id="SignalP"/>
    </source>
</evidence>